<dbReference type="EMBL" id="GDID01000494">
    <property type="protein sequence ID" value="JAP96112.1"/>
    <property type="molecule type" value="Transcribed_RNA"/>
</dbReference>
<organism evidence="1">
    <name type="scientific">Trepomonas sp. PC1</name>
    <dbReference type="NCBI Taxonomy" id="1076344"/>
    <lineage>
        <taxon>Eukaryota</taxon>
        <taxon>Metamonada</taxon>
        <taxon>Diplomonadida</taxon>
        <taxon>Hexamitidae</taxon>
        <taxon>Hexamitinae</taxon>
        <taxon>Trepomonas</taxon>
    </lineage>
</organism>
<dbReference type="AlphaFoldDB" id="A0A146KHF9"/>
<reference evidence="1" key="1">
    <citation type="submission" date="2015-07" db="EMBL/GenBank/DDBJ databases">
        <title>Adaptation to a free-living lifestyle via gene acquisitions in the diplomonad Trepomonas sp. PC1.</title>
        <authorList>
            <person name="Xu F."/>
            <person name="Jerlstrom-Hultqvist J."/>
            <person name="Kolisko M."/>
            <person name="Simpson A.G.B."/>
            <person name="Roger A.J."/>
            <person name="Svard S.G."/>
            <person name="Andersson J.O."/>
        </authorList>
    </citation>
    <scope>NUCLEOTIDE SEQUENCE</scope>
    <source>
        <strain evidence="1">PC1</strain>
    </source>
</reference>
<name>A0A146KHF9_9EUKA</name>
<proteinExistence type="predicted"/>
<feature type="non-terminal residue" evidence="1">
    <location>
        <position position="157"/>
    </location>
</feature>
<gene>
    <name evidence="1" type="ORF">TPC1_10665</name>
</gene>
<sequence>NQFCKLQMQQLQGSCFCVSTQKISIIVNNDTRLLYITVNQLTATIPLENYLSVDILTPYCVFGHTDQFNVLIDFTQFIQDVLFKSQGEVKLIKTFFTSKRNKEIEWNRCAEFLKLVENFWVYDDIRLGLFQEFQFQQFKARIREINHMQSPMMQRAV</sequence>
<accession>A0A146KHF9</accession>
<feature type="non-terminal residue" evidence="1">
    <location>
        <position position="1"/>
    </location>
</feature>
<protein>
    <submittedName>
        <fullName evidence="1">Uncharacterized protein</fullName>
    </submittedName>
</protein>
<evidence type="ECO:0000313" key="1">
    <source>
        <dbReference type="EMBL" id="JAP96112.1"/>
    </source>
</evidence>